<feature type="transmembrane region" description="Helical" evidence="6">
    <location>
        <begin position="248"/>
        <end position="268"/>
    </location>
</feature>
<keyword evidence="2" id="KW-1003">Cell membrane</keyword>
<comment type="caution">
    <text evidence="8">The sequence shown here is derived from an EMBL/GenBank/DDBJ whole genome shotgun (WGS) entry which is preliminary data.</text>
</comment>
<keyword evidence="5 6" id="KW-0472">Membrane</keyword>
<name>A0A543NLI7_9ACTN</name>
<evidence type="ECO:0000256" key="4">
    <source>
        <dbReference type="ARBA" id="ARBA00022989"/>
    </source>
</evidence>
<evidence type="ECO:0000256" key="3">
    <source>
        <dbReference type="ARBA" id="ARBA00022692"/>
    </source>
</evidence>
<evidence type="ECO:0000313" key="9">
    <source>
        <dbReference type="Proteomes" id="UP000317422"/>
    </source>
</evidence>
<feature type="domain" description="Type II secretion system protein GspF" evidence="7">
    <location>
        <begin position="107"/>
        <end position="234"/>
    </location>
</feature>
<feature type="transmembrane region" description="Helical" evidence="6">
    <location>
        <begin position="6"/>
        <end position="30"/>
    </location>
</feature>
<proteinExistence type="predicted"/>
<evidence type="ECO:0000313" key="8">
    <source>
        <dbReference type="EMBL" id="TQN32667.1"/>
    </source>
</evidence>
<keyword evidence="9" id="KW-1185">Reference proteome</keyword>
<evidence type="ECO:0000259" key="7">
    <source>
        <dbReference type="Pfam" id="PF00482"/>
    </source>
</evidence>
<dbReference type="InterPro" id="IPR018076">
    <property type="entry name" value="T2SS_GspF_dom"/>
</dbReference>
<dbReference type="Gene3D" id="1.20.81.30">
    <property type="entry name" value="Type II secretion system (T2SS), domain F"/>
    <property type="match status" value="1"/>
</dbReference>
<sequence length="290" mass="30615">MASMSVSVGVAVLAGALGGAGLALFLAALVPTAGTNLRVRLWRTMRERHRGLRLAASAAAGCGMWVVTGWPVAGLLGIAGAWWLPAVLGPDRAHQARVARIEAVAAWTEQIRDLMASASGLQQAITTTAPIAPEPIRASVQRLADQVRQGRSATQALAEWAEEVDVPTADVVAQALSRAADRYAADLGTLLTSLASSTREQAGMLVKIAATRMRVRTAMRIITATTTVMATLLLAFNPDYLQPYDGLLGQLVLAVIGAVWATALGWIARLSRSDLGPRVLRPQTTQEVVQ</sequence>
<reference evidence="8 9" key="1">
    <citation type="submission" date="2019-06" db="EMBL/GenBank/DDBJ databases">
        <title>Sequencing the genomes of 1000 actinobacteria strains.</title>
        <authorList>
            <person name="Klenk H.-P."/>
        </authorList>
    </citation>
    <scope>NUCLEOTIDE SEQUENCE [LARGE SCALE GENOMIC DNA]</scope>
    <source>
        <strain evidence="8 9">DSM 45015</strain>
    </source>
</reference>
<dbReference type="Pfam" id="PF00482">
    <property type="entry name" value="T2SSF"/>
    <property type="match status" value="1"/>
</dbReference>
<accession>A0A543NLI7</accession>
<dbReference type="PANTHER" id="PTHR35007">
    <property type="entry name" value="INTEGRAL MEMBRANE PROTEIN-RELATED"/>
    <property type="match status" value="1"/>
</dbReference>
<dbReference type="EMBL" id="VFQC01000001">
    <property type="protein sequence ID" value="TQN32667.1"/>
    <property type="molecule type" value="Genomic_DNA"/>
</dbReference>
<dbReference type="AlphaFoldDB" id="A0A543NLI7"/>
<dbReference type="Proteomes" id="UP000317422">
    <property type="component" value="Unassembled WGS sequence"/>
</dbReference>
<evidence type="ECO:0000256" key="5">
    <source>
        <dbReference type="ARBA" id="ARBA00023136"/>
    </source>
</evidence>
<feature type="transmembrane region" description="Helical" evidence="6">
    <location>
        <begin position="217"/>
        <end position="236"/>
    </location>
</feature>
<gene>
    <name evidence="8" type="ORF">FHX37_2644</name>
</gene>
<keyword evidence="4 6" id="KW-1133">Transmembrane helix</keyword>
<dbReference type="InterPro" id="IPR042094">
    <property type="entry name" value="T2SS_GspF_sf"/>
</dbReference>
<evidence type="ECO:0000256" key="6">
    <source>
        <dbReference type="SAM" id="Phobius"/>
    </source>
</evidence>
<organism evidence="8 9">
    <name type="scientific">Haloactinospora alba</name>
    <dbReference type="NCBI Taxonomy" id="405555"/>
    <lineage>
        <taxon>Bacteria</taxon>
        <taxon>Bacillati</taxon>
        <taxon>Actinomycetota</taxon>
        <taxon>Actinomycetes</taxon>
        <taxon>Streptosporangiales</taxon>
        <taxon>Nocardiopsidaceae</taxon>
        <taxon>Haloactinospora</taxon>
    </lineage>
</organism>
<evidence type="ECO:0000256" key="1">
    <source>
        <dbReference type="ARBA" id="ARBA00004651"/>
    </source>
</evidence>
<feature type="transmembrane region" description="Helical" evidence="6">
    <location>
        <begin position="73"/>
        <end position="90"/>
    </location>
</feature>
<evidence type="ECO:0000256" key="2">
    <source>
        <dbReference type="ARBA" id="ARBA00022475"/>
    </source>
</evidence>
<dbReference type="GO" id="GO:0005886">
    <property type="term" value="C:plasma membrane"/>
    <property type="evidence" value="ECO:0007669"/>
    <property type="project" value="UniProtKB-SubCell"/>
</dbReference>
<dbReference type="PANTHER" id="PTHR35007:SF3">
    <property type="entry name" value="POSSIBLE CONSERVED ALANINE RICH MEMBRANE PROTEIN"/>
    <property type="match status" value="1"/>
</dbReference>
<protein>
    <submittedName>
        <fullName evidence="8">Flp pilus assembly protein TadB</fullName>
    </submittedName>
</protein>
<keyword evidence="3 6" id="KW-0812">Transmembrane</keyword>
<comment type="subcellular location">
    <subcellularLocation>
        <location evidence="1">Cell membrane</location>
        <topology evidence="1">Multi-pass membrane protein</topology>
    </subcellularLocation>
</comment>